<dbReference type="OrthoDB" id="5339575at2759"/>
<dbReference type="Pfam" id="PF01284">
    <property type="entry name" value="MARVEL"/>
    <property type="match status" value="1"/>
</dbReference>
<dbReference type="Proteomes" id="UP000267821">
    <property type="component" value="Unassembled WGS sequence"/>
</dbReference>
<dbReference type="AlphaFoldDB" id="A0A3N4MAR6"/>
<keyword evidence="2 6" id="KW-0812">Transmembrane</keyword>
<dbReference type="InterPro" id="IPR008253">
    <property type="entry name" value="Marvel"/>
</dbReference>
<feature type="transmembrane region" description="Helical" evidence="6">
    <location>
        <begin position="48"/>
        <end position="71"/>
    </location>
</feature>
<dbReference type="GO" id="GO:0016020">
    <property type="term" value="C:membrane"/>
    <property type="evidence" value="ECO:0007669"/>
    <property type="project" value="UniProtKB-SubCell"/>
</dbReference>
<reference evidence="8 9" key="1">
    <citation type="journal article" date="2018" name="Nat. Ecol. Evol.">
        <title>Pezizomycetes genomes reveal the molecular basis of ectomycorrhizal truffle lifestyle.</title>
        <authorList>
            <person name="Murat C."/>
            <person name="Payen T."/>
            <person name="Noel B."/>
            <person name="Kuo A."/>
            <person name="Morin E."/>
            <person name="Chen J."/>
            <person name="Kohler A."/>
            <person name="Krizsan K."/>
            <person name="Balestrini R."/>
            <person name="Da Silva C."/>
            <person name="Montanini B."/>
            <person name="Hainaut M."/>
            <person name="Levati E."/>
            <person name="Barry K.W."/>
            <person name="Belfiori B."/>
            <person name="Cichocki N."/>
            <person name="Clum A."/>
            <person name="Dockter R.B."/>
            <person name="Fauchery L."/>
            <person name="Guy J."/>
            <person name="Iotti M."/>
            <person name="Le Tacon F."/>
            <person name="Lindquist E.A."/>
            <person name="Lipzen A."/>
            <person name="Malagnac F."/>
            <person name="Mello A."/>
            <person name="Molinier V."/>
            <person name="Miyauchi S."/>
            <person name="Poulain J."/>
            <person name="Riccioni C."/>
            <person name="Rubini A."/>
            <person name="Sitrit Y."/>
            <person name="Splivallo R."/>
            <person name="Traeger S."/>
            <person name="Wang M."/>
            <person name="Zifcakova L."/>
            <person name="Wipf D."/>
            <person name="Zambonelli A."/>
            <person name="Paolocci F."/>
            <person name="Nowrousian M."/>
            <person name="Ottonello S."/>
            <person name="Baldrian P."/>
            <person name="Spatafora J.W."/>
            <person name="Henrissat B."/>
            <person name="Nagy L.G."/>
            <person name="Aury J.M."/>
            <person name="Wincker P."/>
            <person name="Grigoriev I.V."/>
            <person name="Bonfante P."/>
            <person name="Martin F.M."/>
        </authorList>
    </citation>
    <scope>NUCLEOTIDE SEQUENCE [LARGE SCALE GENOMIC DNA]</scope>
    <source>
        <strain evidence="8 9">ATCC MYA-4762</strain>
    </source>
</reference>
<feature type="region of interest" description="Disordered" evidence="5">
    <location>
        <begin position="130"/>
        <end position="149"/>
    </location>
</feature>
<feature type="domain" description="MARVEL" evidence="7">
    <location>
        <begin position="11"/>
        <end position="182"/>
    </location>
</feature>
<feature type="transmembrane region" description="Helical" evidence="6">
    <location>
        <begin position="162"/>
        <end position="184"/>
    </location>
</feature>
<evidence type="ECO:0000256" key="6">
    <source>
        <dbReference type="SAM" id="Phobius"/>
    </source>
</evidence>
<evidence type="ECO:0000256" key="5">
    <source>
        <dbReference type="SAM" id="MobiDB-lite"/>
    </source>
</evidence>
<evidence type="ECO:0000259" key="7">
    <source>
        <dbReference type="Pfam" id="PF01284"/>
    </source>
</evidence>
<sequence>MGPSRFVPTFPQTLRILRFLLALIVAGVLGTAYKHAENWSSSIKRAGGLMMFTAVVTLLYDIYALLFSVDIRMHDCTYSKRYKLIHMQIEGFLTVFWWASLGAVAAALEGMLIDVNGNLLARRWAQNDGSWKPDTTTNPQTQTKTSESTDNQMAVYVKSKEIVVGSVACAGFTGACSTIIWMIICSRAVLR</sequence>
<evidence type="ECO:0000313" key="9">
    <source>
        <dbReference type="Proteomes" id="UP000267821"/>
    </source>
</evidence>
<evidence type="ECO:0000256" key="1">
    <source>
        <dbReference type="ARBA" id="ARBA00004141"/>
    </source>
</evidence>
<name>A0A3N4MAR6_9PEZI</name>
<feature type="transmembrane region" description="Helical" evidence="6">
    <location>
        <begin position="92"/>
        <end position="113"/>
    </location>
</feature>
<proteinExistence type="predicted"/>
<comment type="subcellular location">
    <subcellularLocation>
        <location evidence="1">Membrane</location>
        <topology evidence="1">Multi-pass membrane protein</topology>
    </subcellularLocation>
</comment>
<evidence type="ECO:0000256" key="4">
    <source>
        <dbReference type="ARBA" id="ARBA00023136"/>
    </source>
</evidence>
<protein>
    <recommendedName>
        <fullName evidence="7">MARVEL domain-containing protein</fullName>
    </recommendedName>
</protein>
<evidence type="ECO:0000313" key="8">
    <source>
        <dbReference type="EMBL" id="RPB29291.1"/>
    </source>
</evidence>
<gene>
    <name evidence="8" type="ORF">L211DRAFT_831967</name>
</gene>
<feature type="transmembrane region" description="Helical" evidence="6">
    <location>
        <begin position="16"/>
        <end position="36"/>
    </location>
</feature>
<evidence type="ECO:0000256" key="2">
    <source>
        <dbReference type="ARBA" id="ARBA00022692"/>
    </source>
</evidence>
<organism evidence="8 9">
    <name type="scientific">Terfezia boudieri ATCC MYA-4762</name>
    <dbReference type="NCBI Taxonomy" id="1051890"/>
    <lineage>
        <taxon>Eukaryota</taxon>
        <taxon>Fungi</taxon>
        <taxon>Dikarya</taxon>
        <taxon>Ascomycota</taxon>
        <taxon>Pezizomycotina</taxon>
        <taxon>Pezizomycetes</taxon>
        <taxon>Pezizales</taxon>
        <taxon>Pezizaceae</taxon>
        <taxon>Terfezia</taxon>
    </lineage>
</organism>
<feature type="compositionally biased region" description="Low complexity" evidence="5">
    <location>
        <begin position="132"/>
        <end position="145"/>
    </location>
</feature>
<dbReference type="EMBL" id="ML121527">
    <property type="protein sequence ID" value="RPB29291.1"/>
    <property type="molecule type" value="Genomic_DNA"/>
</dbReference>
<evidence type="ECO:0000256" key="3">
    <source>
        <dbReference type="ARBA" id="ARBA00022989"/>
    </source>
</evidence>
<keyword evidence="4 6" id="KW-0472">Membrane</keyword>
<accession>A0A3N4MAR6</accession>
<dbReference type="InParanoid" id="A0A3N4MAR6"/>
<keyword evidence="9" id="KW-1185">Reference proteome</keyword>
<keyword evidence="3 6" id="KW-1133">Transmembrane helix</keyword>